<dbReference type="Pfam" id="PF13302">
    <property type="entry name" value="Acetyltransf_3"/>
    <property type="match status" value="1"/>
</dbReference>
<reference evidence="2 3" key="4">
    <citation type="journal article" date="2009" name="Appl. Environ. Microbiol.">
        <title>Comparative genome-wide transcriptional profiling of Azorhizobium caulinodans ORS571 grown under free-living and symbiotic conditions.</title>
        <authorList>
            <person name="Tsukada S."/>
            <person name="Aono T."/>
            <person name="Akiba N."/>
            <person name="Lee KB."/>
            <person name="Liu CT."/>
            <person name="Toyazaki H."/>
            <person name="Oyaizu H."/>
        </authorList>
    </citation>
    <scope>NUCLEOTIDE SEQUENCE [LARGE SCALE GENOMIC DNA]</scope>
    <source>
        <strain evidence="3">ATCC 43989 / DSM 5975 / JCM 20966 / LMG 6465 / NBRC 14845 / NCIMB 13405 / ORS 571</strain>
    </source>
</reference>
<dbReference type="InterPro" id="IPR016181">
    <property type="entry name" value="Acyl_CoA_acyltransferase"/>
</dbReference>
<sequence>MREADVPALAAMRRDDELQAQLLTVADALDDNAMAAWIERRTGEPGGAFQVVADARSEAFLGFVQVSHVHRRNRVGQGGLALASHARGQGFGHEAMALLLDYAARRLGLTKLMAEIRADNAASLRVHHAAGYRTVGLMTGHFHGRDGVHDVALLERHLGDMAS</sequence>
<dbReference type="STRING" id="438753.AZC_3472"/>
<dbReference type="HOGENOM" id="CLU_118917_0_0_5"/>
<reference evidence="2 3" key="3">
    <citation type="journal article" date="2008" name="BMC Genomics">
        <title>The genome of the versatile nitrogen fixer Azorhizobium caulinodans ORS571.</title>
        <authorList>
            <person name="Lee KB."/>
            <person name="Backer P.D."/>
            <person name="Aono T."/>
            <person name="Liu CT."/>
            <person name="Suzuki S."/>
            <person name="Suzuki T."/>
            <person name="Kaneko T."/>
            <person name="Yamada M."/>
            <person name="Tabata S."/>
            <person name="Kupfer D.M."/>
            <person name="Najar F.Z."/>
            <person name="Wiley G.B."/>
            <person name="Roe B."/>
            <person name="Binnewies T.T."/>
            <person name="Ussery D.W."/>
            <person name="D'Haeze W."/>
            <person name="Herder J.D."/>
            <person name="Gevers D."/>
            <person name="Vereecke D."/>
            <person name="Holsters M."/>
            <person name="Oyaizu H."/>
        </authorList>
    </citation>
    <scope>NUCLEOTIDE SEQUENCE [LARGE SCALE GENOMIC DNA]</scope>
    <source>
        <strain evidence="3">ATCC 43989 / DSM 5975 / JCM 20966 / LMG 6465 / NBRC 14845 / NCIMB 13405 / ORS 571</strain>
    </source>
</reference>
<name>A8IEB9_AZOC5</name>
<dbReference type="SUPFAM" id="SSF55729">
    <property type="entry name" value="Acyl-CoA N-acyltransferases (Nat)"/>
    <property type="match status" value="1"/>
</dbReference>
<dbReference type="InterPro" id="IPR000182">
    <property type="entry name" value="GNAT_dom"/>
</dbReference>
<dbReference type="Proteomes" id="UP000000270">
    <property type="component" value="Chromosome"/>
</dbReference>
<dbReference type="KEGG" id="azc:AZC_3472"/>
<dbReference type="AlphaFoldDB" id="A8IEB9"/>
<keyword evidence="3" id="KW-1185">Reference proteome</keyword>
<reference evidence="2 3" key="6">
    <citation type="journal article" date="2011" name="Appl. Environ. Microbiol.">
        <title>Involvement of the azorhizobial chromosome partition gene (parA) in the onset of bacteroid differentiation during Sesbania rostrata stem nodule development.</title>
        <authorList>
            <person name="Liu CT."/>
            <person name="Lee KB."/>
            <person name="Wang YS."/>
            <person name="Peng MH."/>
            <person name="Lee KT."/>
            <person name="Suzuki S."/>
            <person name="Suzuki T."/>
            <person name="Oyaizu H."/>
        </authorList>
    </citation>
    <scope>NUCLEOTIDE SEQUENCE [LARGE SCALE GENOMIC DNA]</scope>
    <source>
        <strain evidence="3">ATCC 43989 / DSM 5975 / JCM 20966 / LMG 6465 / NBRC 14845 / NCIMB 13405 / ORS 571</strain>
    </source>
</reference>
<dbReference type="InterPro" id="IPR051531">
    <property type="entry name" value="N-acetyltransferase"/>
</dbReference>
<dbReference type="GO" id="GO:0016747">
    <property type="term" value="F:acyltransferase activity, transferring groups other than amino-acyl groups"/>
    <property type="evidence" value="ECO:0007669"/>
    <property type="project" value="InterPro"/>
</dbReference>
<dbReference type="PANTHER" id="PTHR43792">
    <property type="entry name" value="GNAT FAMILY, PUTATIVE (AFU_ORTHOLOGUE AFUA_3G00765)-RELATED-RELATED"/>
    <property type="match status" value="1"/>
</dbReference>
<reference evidence="3" key="2">
    <citation type="submission" date="2007-04" db="EMBL/GenBank/DDBJ databases">
        <title>Complete genome sequence of the nitrogen-fixing bacterium Azorhizobium caulinodans ORS571.</title>
        <authorList>
            <person name="Lee K.B."/>
            <person name="Backer P.D."/>
            <person name="Aono T."/>
            <person name="Liu C.T."/>
            <person name="Suzuki S."/>
            <person name="Suzuki T."/>
            <person name="Kaneko T."/>
            <person name="Yamada M."/>
            <person name="Tabata S."/>
            <person name="Kupfer D.M."/>
            <person name="Najar F.Z."/>
            <person name="Wiley G.B."/>
            <person name="Roe B."/>
            <person name="Binnewies T."/>
            <person name="Ussery D."/>
            <person name="Vereecke D."/>
            <person name="Gevers D."/>
            <person name="Holsters M."/>
            <person name="Oyaizu H."/>
        </authorList>
    </citation>
    <scope>NUCLEOTIDE SEQUENCE [LARGE SCALE GENOMIC DNA]</scope>
    <source>
        <strain evidence="3">ATCC 43989 / DSM 5975 / JCM 20966 / LMG 6465 / NBRC 14845 / NCIMB 13405 / ORS 571</strain>
    </source>
</reference>
<dbReference type="EMBL" id="AP009384">
    <property type="protein sequence ID" value="BAF89470.1"/>
    <property type="molecule type" value="Genomic_DNA"/>
</dbReference>
<dbReference type="eggNOG" id="COG1670">
    <property type="taxonomic scope" value="Bacteria"/>
</dbReference>
<dbReference type="Gene3D" id="3.40.630.30">
    <property type="match status" value="1"/>
</dbReference>
<organism evidence="2 3">
    <name type="scientific">Azorhizobium caulinodans (strain ATCC 43989 / DSM 5975 / JCM 20966 / LMG 6465 / NBRC 14845 / NCIMB 13405 / ORS 571)</name>
    <dbReference type="NCBI Taxonomy" id="438753"/>
    <lineage>
        <taxon>Bacteria</taxon>
        <taxon>Pseudomonadati</taxon>
        <taxon>Pseudomonadota</taxon>
        <taxon>Alphaproteobacteria</taxon>
        <taxon>Hyphomicrobiales</taxon>
        <taxon>Xanthobacteraceae</taxon>
        <taxon>Azorhizobium</taxon>
    </lineage>
</organism>
<accession>A8IEB9</accession>
<evidence type="ECO:0000313" key="2">
    <source>
        <dbReference type="EMBL" id="BAF89470.1"/>
    </source>
</evidence>
<keyword evidence="2" id="KW-0808">Transferase</keyword>
<dbReference type="PROSITE" id="PS51186">
    <property type="entry name" value="GNAT"/>
    <property type="match status" value="1"/>
</dbReference>
<feature type="domain" description="N-acetyltransferase" evidence="1">
    <location>
        <begin position="1"/>
        <end position="160"/>
    </location>
</feature>
<reference evidence="2 3" key="1">
    <citation type="journal article" date="2007" name="Appl. Environ. Microbiol.">
        <title>Rhizobial factors required for stem nodule maturation and maintenance in Sesbania rostrata-Azorhizobium caulinodans ORS571 symbiosis.</title>
        <authorList>
            <person name="Suzuki S."/>
            <person name="Aono T."/>
            <person name="Lee KB."/>
            <person name="Suzuki T."/>
            <person name="Liu CT."/>
            <person name="Miwa H."/>
            <person name="Wakao S."/>
            <person name="Iki T."/>
            <person name="Oyaizu H."/>
        </authorList>
    </citation>
    <scope>NUCLEOTIDE SEQUENCE [LARGE SCALE GENOMIC DNA]</scope>
    <source>
        <strain evidence="3">ATCC 43989 / DSM 5975 / JCM 20966 / LMG 6465 / NBRC 14845 / NCIMB 13405 / ORS 571</strain>
    </source>
</reference>
<evidence type="ECO:0000313" key="3">
    <source>
        <dbReference type="Proteomes" id="UP000000270"/>
    </source>
</evidence>
<proteinExistence type="predicted"/>
<gene>
    <name evidence="2" type="ordered locus">AZC_3472</name>
</gene>
<evidence type="ECO:0000259" key="1">
    <source>
        <dbReference type="PROSITE" id="PS51186"/>
    </source>
</evidence>
<reference evidence="2 3" key="5">
    <citation type="journal article" date="2010" name="Appl. Environ. Microbiol.">
        <title>phrR-like gene praR of Azorhizobium caulinodans ORS571 is essential for symbiosis with Sesbania rostrata and is involved in expression of reb genes.</title>
        <authorList>
            <person name="Akiba N."/>
            <person name="Aono T."/>
            <person name="Toyazaki H."/>
            <person name="Sato S."/>
            <person name="Oyaizu H."/>
        </authorList>
    </citation>
    <scope>NUCLEOTIDE SEQUENCE [LARGE SCALE GENOMIC DNA]</scope>
    <source>
        <strain evidence="3">ATCC 43989 / DSM 5975 / JCM 20966 / LMG 6465 / NBRC 14845 / NCIMB 13405 / ORS 571</strain>
    </source>
</reference>
<protein>
    <submittedName>
        <fullName evidence="2">Putative acetyltransferase</fullName>
    </submittedName>
</protein>